<keyword evidence="5" id="KW-0472">Membrane</keyword>
<evidence type="ECO:0000256" key="2">
    <source>
        <dbReference type="ARBA" id="ARBA00022737"/>
    </source>
</evidence>
<feature type="transmembrane region" description="Helical" evidence="5">
    <location>
        <begin position="548"/>
        <end position="567"/>
    </location>
</feature>
<dbReference type="PROSITE" id="PS51125">
    <property type="entry name" value="NHL"/>
    <property type="match status" value="3"/>
</dbReference>
<protein>
    <submittedName>
        <fullName evidence="7">Uncharacterized protein</fullName>
    </submittedName>
</protein>
<organism evidence="7 8">
    <name type="scientific">Microbacterium rhizomatis</name>
    <dbReference type="NCBI Taxonomy" id="1631477"/>
    <lineage>
        <taxon>Bacteria</taxon>
        <taxon>Bacillati</taxon>
        <taxon>Actinomycetota</taxon>
        <taxon>Actinomycetes</taxon>
        <taxon>Micrococcales</taxon>
        <taxon>Microbacteriaceae</taxon>
        <taxon>Microbacterium</taxon>
    </lineage>
</organism>
<name>A0A5J5J5D3_9MICO</name>
<dbReference type="SUPFAM" id="SSF63829">
    <property type="entry name" value="Calcium-dependent phosphotriesterase"/>
    <property type="match status" value="1"/>
</dbReference>
<sequence>MSGVTVAAIASALLIGGGWASGADRAFAETPATYTYIADTNNNRVVKLAPDGRQTTVGSGLTFPSGVAVDESGQVYIADTFNSRVVKVAADGSQTTVTSDLSRPFGVAVDASGAVYIADTDMWRVVKIATDGTPTTVGTGLRYPYGVAVDQAGAVYIADSGNHRVLKVASDGTETTVGTDLNYPQAVAVDDSGTVYIADQEASQVVKVAPDGSQTYVGMGVNHPFGVAVDDSGAVYIANTSESQVLKIAADGVQTTVGDGLAAPEGVAPGVSAPVQVTGVAPAGTTGVEYSFTYTRQGIPLPDLSVTAGALPPGLSLSADGVLSGTPTQGGTFTFTITGSNGVDPDVTLPVTLDVNAAPTIAGSPPPAVAGEAYSFPFTTSGFPAPDISLTAGSLPPGLSLSVDGVLSGTPTQAGTFEFTVTASNGFDPDASLPVSIEVSTTPTIAGSPPAAVTGTAYAYPFTTSGFPAPHVSLTAGSLPPGLTLAADGTLSGTPTQTGSFAFTVTASNGTAPDASLPVTLNVNAAPVIPSSTPSGTLATTGSSGTPLLVVAAGLLLTAAGATLTAGRLRRRQHPSR</sequence>
<keyword evidence="5" id="KW-0812">Transmembrane</keyword>
<dbReference type="Proteomes" id="UP000325827">
    <property type="component" value="Unassembled WGS sequence"/>
</dbReference>
<reference evidence="8" key="1">
    <citation type="submission" date="2019-09" db="EMBL/GenBank/DDBJ databases">
        <title>Mumia zhuanghuii sp. nov. isolated from the intestinal contents of plateau pika (Ochotona curzoniae) in the Qinghai-Tibet plateau of China.</title>
        <authorList>
            <person name="Tian Z."/>
        </authorList>
    </citation>
    <scope>NUCLEOTIDE SEQUENCE [LARGE SCALE GENOMIC DNA]</scope>
    <source>
        <strain evidence="8">JCM 30598</strain>
    </source>
</reference>
<dbReference type="GO" id="GO:0005975">
    <property type="term" value="P:carbohydrate metabolic process"/>
    <property type="evidence" value="ECO:0007669"/>
    <property type="project" value="UniProtKB-ARBA"/>
</dbReference>
<evidence type="ECO:0000313" key="8">
    <source>
        <dbReference type="Proteomes" id="UP000325827"/>
    </source>
</evidence>
<comment type="caution">
    <text evidence="7">The sequence shown here is derived from an EMBL/GenBank/DDBJ whole genome shotgun (WGS) entry which is preliminary data.</text>
</comment>
<dbReference type="InterPro" id="IPR013783">
    <property type="entry name" value="Ig-like_fold"/>
</dbReference>
<dbReference type="InterPro" id="IPR001258">
    <property type="entry name" value="NHL_repeat"/>
</dbReference>
<dbReference type="Gene3D" id="2.60.40.10">
    <property type="entry name" value="Immunoglobulins"/>
    <property type="match status" value="3"/>
</dbReference>
<keyword evidence="5" id="KW-1133">Transmembrane helix</keyword>
<proteinExistence type="predicted"/>
<feature type="signal peptide" evidence="6">
    <location>
        <begin position="1"/>
        <end position="22"/>
    </location>
</feature>
<feature type="repeat" description="NHL" evidence="4">
    <location>
        <begin position="51"/>
        <end position="91"/>
    </location>
</feature>
<dbReference type="RefSeq" id="WP_150448075.1">
    <property type="nucleotide sequence ID" value="NZ_VYSA01000001.1"/>
</dbReference>
<dbReference type="PANTHER" id="PTHR10680:SF14">
    <property type="entry name" value="PEPTIDYL-GLYCINE ALPHA-AMIDATING MONOOXYGENASE"/>
    <property type="match status" value="1"/>
</dbReference>
<dbReference type="GO" id="GO:0005509">
    <property type="term" value="F:calcium ion binding"/>
    <property type="evidence" value="ECO:0007669"/>
    <property type="project" value="InterPro"/>
</dbReference>
<keyword evidence="3" id="KW-0325">Glycoprotein</keyword>
<feature type="chain" id="PRO_5038861565" evidence="6">
    <location>
        <begin position="23"/>
        <end position="577"/>
    </location>
</feature>
<keyword evidence="2" id="KW-0677">Repeat</keyword>
<dbReference type="Pfam" id="PF05345">
    <property type="entry name" value="He_PIG"/>
    <property type="match status" value="3"/>
</dbReference>
<evidence type="ECO:0000313" key="7">
    <source>
        <dbReference type="EMBL" id="KAA9111306.1"/>
    </source>
</evidence>
<dbReference type="GO" id="GO:0016020">
    <property type="term" value="C:membrane"/>
    <property type="evidence" value="ECO:0007669"/>
    <property type="project" value="InterPro"/>
</dbReference>
<feature type="repeat" description="NHL" evidence="4">
    <location>
        <begin position="141"/>
        <end position="171"/>
    </location>
</feature>
<evidence type="ECO:0000256" key="4">
    <source>
        <dbReference type="PROSITE-ProRule" id="PRU00504"/>
    </source>
</evidence>
<dbReference type="Pfam" id="PF24684">
    <property type="entry name" value="Vgb_lyase"/>
    <property type="match status" value="1"/>
</dbReference>
<keyword evidence="8" id="KW-1185">Reference proteome</keyword>
<dbReference type="Gene3D" id="2.40.10.500">
    <property type="match status" value="3"/>
</dbReference>
<gene>
    <name evidence="7" type="ORF">F6B43_06885</name>
</gene>
<evidence type="ECO:0000256" key="3">
    <source>
        <dbReference type="ARBA" id="ARBA00023180"/>
    </source>
</evidence>
<keyword evidence="1 6" id="KW-0732">Signal</keyword>
<dbReference type="EMBL" id="VYSA01000001">
    <property type="protein sequence ID" value="KAA9111306.1"/>
    <property type="molecule type" value="Genomic_DNA"/>
</dbReference>
<dbReference type="SUPFAM" id="SSF49313">
    <property type="entry name" value="Cadherin-like"/>
    <property type="match status" value="3"/>
</dbReference>
<evidence type="ECO:0000256" key="5">
    <source>
        <dbReference type="SAM" id="Phobius"/>
    </source>
</evidence>
<dbReference type="OrthoDB" id="904022at2"/>
<dbReference type="InterPro" id="IPR015919">
    <property type="entry name" value="Cadherin-like_sf"/>
</dbReference>
<evidence type="ECO:0000256" key="6">
    <source>
        <dbReference type="SAM" id="SignalP"/>
    </source>
</evidence>
<accession>A0A5J5J5D3</accession>
<dbReference type="PANTHER" id="PTHR10680">
    <property type="entry name" value="PEPTIDYL-GLYCINE ALPHA-AMIDATING MONOOXYGENASE"/>
    <property type="match status" value="1"/>
</dbReference>
<dbReference type="CDD" id="cd05819">
    <property type="entry name" value="NHL"/>
    <property type="match status" value="1"/>
</dbReference>
<feature type="repeat" description="NHL" evidence="4">
    <location>
        <begin position="180"/>
        <end position="211"/>
    </location>
</feature>
<dbReference type="AlphaFoldDB" id="A0A5J5J5D3"/>
<evidence type="ECO:0000256" key="1">
    <source>
        <dbReference type="ARBA" id="ARBA00022729"/>
    </source>
</evidence>